<sequence length="161" mass="17468">MTLKAQTHFQTICNVWVITPHGATQKFCMLILVHESLLAPSQNASDSAYHPYARIALPTCLRRSLPSLCSWMPARHASDASYHLYAHSALPACLQRPPHTGLILMLLQPPQDETTMPPPISALTTPYASAAPLFFSAAYSSYASAAPSIYASDATLNPPYA</sequence>
<protein>
    <submittedName>
        <fullName evidence="1">Uncharacterized protein</fullName>
    </submittedName>
</protein>
<dbReference type="AlphaFoldDB" id="A0A9Q3IXY0"/>
<gene>
    <name evidence="1" type="ORF">O181_091619</name>
</gene>
<name>A0A9Q3IXY0_9BASI</name>
<proteinExistence type="predicted"/>
<organism evidence="1 2">
    <name type="scientific">Austropuccinia psidii MF-1</name>
    <dbReference type="NCBI Taxonomy" id="1389203"/>
    <lineage>
        <taxon>Eukaryota</taxon>
        <taxon>Fungi</taxon>
        <taxon>Dikarya</taxon>
        <taxon>Basidiomycota</taxon>
        <taxon>Pucciniomycotina</taxon>
        <taxon>Pucciniomycetes</taxon>
        <taxon>Pucciniales</taxon>
        <taxon>Sphaerophragmiaceae</taxon>
        <taxon>Austropuccinia</taxon>
    </lineage>
</organism>
<dbReference type="Proteomes" id="UP000765509">
    <property type="component" value="Unassembled WGS sequence"/>
</dbReference>
<dbReference type="EMBL" id="AVOT02057872">
    <property type="protein sequence ID" value="MBW0551904.1"/>
    <property type="molecule type" value="Genomic_DNA"/>
</dbReference>
<evidence type="ECO:0000313" key="2">
    <source>
        <dbReference type="Proteomes" id="UP000765509"/>
    </source>
</evidence>
<keyword evidence="2" id="KW-1185">Reference proteome</keyword>
<comment type="caution">
    <text evidence="1">The sequence shown here is derived from an EMBL/GenBank/DDBJ whole genome shotgun (WGS) entry which is preliminary data.</text>
</comment>
<evidence type="ECO:0000313" key="1">
    <source>
        <dbReference type="EMBL" id="MBW0551904.1"/>
    </source>
</evidence>
<accession>A0A9Q3IXY0</accession>
<reference evidence="1" key="1">
    <citation type="submission" date="2021-03" db="EMBL/GenBank/DDBJ databases">
        <title>Draft genome sequence of rust myrtle Austropuccinia psidii MF-1, a brazilian biotype.</title>
        <authorList>
            <person name="Quecine M.C."/>
            <person name="Pachon D.M.R."/>
            <person name="Bonatelli M.L."/>
            <person name="Correr F.H."/>
            <person name="Franceschini L.M."/>
            <person name="Leite T.F."/>
            <person name="Margarido G.R.A."/>
            <person name="Almeida C.A."/>
            <person name="Ferrarezi J.A."/>
            <person name="Labate C.A."/>
        </authorList>
    </citation>
    <scope>NUCLEOTIDE SEQUENCE</scope>
    <source>
        <strain evidence="1">MF-1</strain>
    </source>
</reference>